<evidence type="ECO:0000256" key="1">
    <source>
        <dbReference type="SAM" id="MobiDB-lite"/>
    </source>
</evidence>
<proteinExistence type="predicted"/>
<evidence type="ECO:0000313" key="3">
    <source>
        <dbReference type="EMBL" id="PTX14971.1"/>
    </source>
</evidence>
<protein>
    <recommendedName>
        <fullName evidence="5">Outer membrane protein with beta-barrel domain</fullName>
    </recommendedName>
</protein>
<dbReference type="EMBL" id="QBKI01000009">
    <property type="protein sequence ID" value="PTX14971.1"/>
    <property type="molecule type" value="Genomic_DNA"/>
</dbReference>
<dbReference type="OrthoDB" id="1098580at2"/>
<keyword evidence="2" id="KW-0732">Signal</keyword>
<evidence type="ECO:0000313" key="4">
    <source>
        <dbReference type="Proteomes" id="UP000244225"/>
    </source>
</evidence>
<feature type="region of interest" description="Disordered" evidence="1">
    <location>
        <begin position="30"/>
        <end position="64"/>
    </location>
</feature>
<feature type="chain" id="PRO_5015649393" description="Outer membrane protein with beta-barrel domain" evidence="2">
    <location>
        <begin position="25"/>
        <end position="231"/>
    </location>
</feature>
<evidence type="ECO:0008006" key="5">
    <source>
        <dbReference type="Google" id="ProtNLM"/>
    </source>
</evidence>
<feature type="signal peptide" evidence="2">
    <location>
        <begin position="1"/>
        <end position="24"/>
    </location>
</feature>
<dbReference type="RefSeq" id="WP_108212981.1">
    <property type="nucleotide sequence ID" value="NZ_QBKI01000009.1"/>
</dbReference>
<comment type="caution">
    <text evidence="3">The sequence shown here is derived from an EMBL/GenBank/DDBJ whole genome shotgun (WGS) entry which is preliminary data.</text>
</comment>
<organism evidence="3 4">
    <name type="scientific">Pontibacter mucosus</name>
    <dbReference type="NCBI Taxonomy" id="1649266"/>
    <lineage>
        <taxon>Bacteria</taxon>
        <taxon>Pseudomonadati</taxon>
        <taxon>Bacteroidota</taxon>
        <taxon>Cytophagia</taxon>
        <taxon>Cytophagales</taxon>
        <taxon>Hymenobacteraceae</taxon>
        <taxon>Pontibacter</taxon>
    </lineage>
</organism>
<gene>
    <name evidence="3" type="ORF">C8N40_10969</name>
</gene>
<reference evidence="3 4" key="1">
    <citation type="submission" date="2018-04" db="EMBL/GenBank/DDBJ databases">
        <title>Genomic Encyclopedia of Archaeal and Bacterial Type Strains, Phase II (KMG-II): from individual species to whole genera.</title>
        <authorList>
            <person name="Goeker M."/>
        </authorList>
    </citation>
    <scope>NUCLEOTIDE SEQUENCE [LARGE SCALE GENOMIC DNA]</scope>
    <source>
        <strain evidence="3 4">DSM 100162</strain>
    </source>
</reference>
<feature type="compositionally biased region" description="Pro residues" evidence="1">
    <location>
        <begin position="37"/>
        <end position="50"/>
    </location>
</feature>
<dbReference type="AlphaFoldDB" id="A0A2T5YE27"/>
<sequence length="231" mass="25574">MLKPSRLCTPLFLFGLLLGTEALAQVPDTTYRKPELPTGPPAPVEQPLPQPRVVERPQPEPTVTREQVAEEPEEQLRFIDKLYFGGSFGLQFGTYTNISLLPTISYAITPRFFAGVGGVYHYQSGGGFNMHHYGGRGILQLEMFDVGSGTVLAHGEVETLSIAVPFYDVYGRRRTDRTALSIPMVGLGYRQRISSKGSFDLLVLYNGNGDPINPYNNPVIRAGFNFPFTSR</sequence>
<keyword evidence="4" id="KW-1185">Reference proteome</keyword>
<dbReference type="Proteomes" id="UP000244225">
    <property type="component" value="Unassembled WGS sequence"/>
</dbReference>
<name>A0A2T5YE27_9BACT</name>
<accession>A0A2T5YE27</accession>
<evidence type="ECO:0000256" key="2">
    <source>
        <dbReference type="SAM" id="SignalP"/>
    </source>
</evidence>